<dbReference type="PANTHER" id="PTHR15840:SF10">
    <property type="entry name" value="EKC_KEOPS COMPLEX SUBUNIT TPRKB"/>
    <property type="match status" value="1"/>
</dbReference>
<evidence type="ECO:0000256" key="5">
    <source>
        <dbReference type="RuleBase" id="RU004398"/>
    </source>
</evidence>
<sequence length="174" mass="19114">MAEFELDTHPGRRLHLLLFVDVKNSRGLVQAMQAGTLVPELAFFNASLVPDTFPVLAAAHKAVLSQTRGSLVTRTLHSELIYNYSGSKHITEALRRSGINESSTYVLVAHFDGTPDEIEATRALVQGSEISLEELLERADHPLILKHYKITPAELEISSLADAITCRIAARDAI</sequence>
<gene>
    <name evidence="6" type="ORF">CSSPJE1EN1_LOCUS15606</name>
</gene>
<accession>A0ABP0WTE0</accession>
<dbReference type="EMBL" id="OZ020098">
    <property type="protein sequence ID" value="CAK9270128.1"/>
    <property type="molecule type" value="Genomic_DNA"/>
</dbReference>
<keyword evidence="3" id="KW-0819">tRNA processing</keyword>
<dbReference type="Gene3D" id="3.30.2380.10">
    <property type="entry name" value="CGI121/TPRKB"/>
    <property type="match status" value="1"/>
</dbReference>
<dbReference type="InterPro" id="IPR036504">
    <property type="entry name" value="CGI121/TPRKB_sf"/>
</dbReference>
<dbReference type="InterPro" id="IPR013926">
    <property type="entry name" value="CGI121/TPRKB"/>
</dbReference>
<keyword evidence="4 5" id="KW-0539">Nucleus</keyword>
<comment type="similarity">
    <text evidence="2 5">Belongs to the CGI121/TPRKB family.</text>
</comment>
<evidence type="ECO:0000313" key="6">
    <source>
        <dbReference type="EMBL" id="CAK9270128.1"/>
    </source>
</evidence>
<keyword evidence="7" id="KW-1185">Reference proteome</keyword>
<evidence type="ECO:0000256" key="3">
    <source>
        <dbReference type="ARBA" id="ARBA00022694"/>
    </source>
</evidence>
<dbReference type="NCBIfam" id="NF011465">
    <property type="entry name" value="PRK14886.1-1"/>
    <property type="match status" value="1"/>
</dbReference>
<dbReference type="PANTHER" id="PTHR15840">
    <property type="entry name" value="CGI-121 FAMILY MEMBER"/>
    <property type="match status" value="1"/>
</dbReference>
<organism evidence="6 7">
    <name type="scientific">Sphagnum jensenii</name>
    <dbReference type="NCBI Taxonomy" id="128206"/>
    <lineage>
        <taxon>Eukaryota</taxon>
        <taxon>Viridiplantae</taxon>
        <taxon>Streptophyta</taxon>
        <taxon>Embryophyta</taxon>
        <taxon>Bryophyta</taxon>
        <taxon>Sphagnophytina</taxon>
        <taxon>Sphagnopsida</taxon>
        <taxon>Sphagnales</taxon>
        <taxon>Sphagnaceae</taxon>
        <taxon>Sphagnum</taxon>
    </lineage>
</organism>
<reference evidence="6" key="1">
    <citation type="submission" date="2024-02" db="EMBL/GenBank/DDBJ databases">
        <authorList>
            <consortium name="ELIXIR-Norway"/>
            <consortium name="Elixir Norway"/>
        </authorList>
    </citation>
    <scope>NUCLEOTIDE SEQUENCE</scope>
</reference>
<name>A0ABP0WTE0_9BRYO</name>
<evidence type="ECO:0000256" key="4">
    <source>
        <dbReference type="ARBA" id="ARBA00023242"/>
    </source>
</evidence>
<protein>
    <recommendedName>
        <fullName evidence="8">EKC/KEOPS complex subunit CGI121</fullName>
    </recommendedName>
</protein>
<comment type="subcellular location">
    <subcellularLocation>
        <location evidence="1">Nucleus</location>
    </subcellularLocation>
</comment>
<evidence type="ECO:0000313" key="7">
    <source>
        <dbReference type="Proteomes" id="UP001497444"/>
    </source>
</evidence>
<dbReference type="Pfam" id="PF08617">
    <property type="entry name" value="CGI-121"/>
    <property type="match status" value="1"/>
</dbReference>
<evidence type="ECO:0000256" key="1">
    <source>
        <dbReference type="ARBA" id="ARBA00004123"/>
    </source>
</evidence>
<dbReference type="Proteomes" id="UP001497444">
    <property type="component" value="Chromosome 3"/>
</dbReference>
<evidence type="ECO:0000256" key="2">
    <source>
        <dbReference type="ARBA" id="ARBA00005546"/>
    </source>
</evidence>
<dbReference type="SUPFAM" id="SSF143870">
    <property type="entry name" value="PF0523-like"/>
    <property type="match status" value="1"/>
</dbReference>
<evidence type="ECO:0008006" key="8">
    <source>
        <dbReference type="Google" id="ProtNLM"/>
    </source>
</evidence>
<proteinExistence type="inferred from homology"/>